<gene>
    <name evidence="6" type="ORF">GYM71_00400</name>
</gene>
<protein>
    <submittedName>
        <fullName evidence="6">ATP-binding cassette domain-containing protein</fullName>
    </submittedName>
</protein>
<evidence type="ECO:0000313" key="6">
    <source>
        <dbReference type="EMBL" id="QYN51975.1"/>
    </source>
</evidence>
<reference evidence="6 7" key="1">
    <citation type="submission" date="2020-01" db="EMBL/GenBank/DDBJ databases">
        <title>Vast differences in strain-level diversity in the gut microbiota of two closely related honey bee species.</title>
        <authorList>
            <person name="Ellegaard K.M."/>
            <person name="Suenami S."/>
            <person name="Miyazaki R."/>
            <person name="Engel P."/>
        </authorList>
    </citation>
    <scope>NUCLEOTIDE SEQUENCE [LARGE SCALE GENOMIC DNA]</scope>
    <source>
        <strain evidence="6 7">ESL0416</strain>
    </source>
</reference>
<evidence type="ECO:0000256" key="1">
    <source>
        <dbReference type="ARBA" id="ARBA00005417"/>
    </source>
</evidence>
<evidence type="ECO:0000313" key="7">
    <source>
        <dbReference type="Proteomes" id="UP000826550"/>
    </source>
</evidence>
<dbReference type="PROSITE" id="PS50893">
    <property type="entry name" value="ABC_TRANSPORTER_2"/>
    <property type="match status" value="1"/>
</dbReference>
<dbReference type="InterPro" id="IPR027417">
    <property type="entry name" value="P-loop_NTPase"/>
</dbReference>
<dbReference type="SUPFAM" id="SSF52540">
    <property type="entry name" value="P-loop containing nucleoside triphosphate hydrolases"/>
    <property type="match status" value="1"/>
</dbReference>
<organism evidence="6 7">
    <name type="scientific">Lactobacillus panisapium</name>
    <dbReference type="NCBI Taxonomy" id="2012495"/>
    <lineage>
        <taxon>Bacteria</taxon>
        <taxon>Bacillati</taxon>
        <taxon>Bacillota</taxon>
        <taxon>Bacilli</taxon>
        <taxon>Lactobacillales</taxon>
        <taxon>Lactobacillaceae</taxon>
        <taxon>Lactobacillus</taxon>
    </lineage>
</organism>
<dbReference type="Pfam" id="PF00005">
    <property type="entry name" value="ABC_tran"/>
    <property type="match status" value="1"/>
</dbReference>
<dbReference type="SMART" id="SM00382">
    <property type="entry name" value="AAA"/>
    <property type="match status" value="1"/>
</dbReference>
<feature type="domain" description="ABC transporter" evidence="5">
    <location>
        <begin position="3"/>
        <end position="245"/>
    </location>
</feature>
<proteinExistence type="inferred from homology"/>
<dbReference type="PROSITE" id="PS00211">
    <property type="entry name" value="ABC_TRANSPORTER_1"/>
    <property type="match status" value="1"/>
</dbReference>
<evidence type="ECO:0000256" key="4">
    <source>
        <dbReference type="ARBA" id="ARBA00022840"/>
    </source>
</evidence>
<keyword evidence="2" id="KW-0813">Transport</keyword>
<dbReference type="EMBL" id="CP048268">
    <property type="protein sequence ID" value="QYN51975.1"/>
    <property type="molecule type" value="Genomic_DNA"/>
</dbReference>
<dbReference type="GO" id="GO:0005524">
    <property type="term" value="F:ATP binding"/>
    <property type="evidence" value="ECO:0007669"/>
    <property type="project" value="UniProtKB-KW"/>
</dbReference>
<dbReference type="InterPro" id="IPR003439">
    <property type="entry name" value="ABC_transporter-like_ATP-bd"/>
</dbReference>
<keyword evidence="3" id="KW-0547">Nucleotide-binding</keyword>
<dbReference type="RefSeq" id="WP_220220481.1">
    <property type="nucleotide sequence ID" value="NZ_CP048268.1"/>
</dbReference>
<dbReference type="Proteomes" id="UP000826550">
    <property type="component" value="Chromosome"/>
</dbReference>
<evidence type="ECO:0000256" key="2">
    <source>
        <dbReference type="ARBA" id="ARBA00022448"/>
    </source>
</evidence>
<sequence length="316" mass="35140">MIIKTENLTKQYQKVTSVDFFHRTKQTIAAVKNVSLQINQGDHVGLVGLNGSGKSTLIKMILGILQPNGGKITTFGVNPVDNRQINARKIGVVFGQRSQLRWDLPVMDTLLLNRELYQVDNKDFHSRLNQLTKTLGAEDFLSQPVRTLSLGQRMKVEFIAALIHDPELIILDEPTIGLDVLTKNSLIAFLKGLTNKTIIFTSHDLIEVEQTCSRIMIMNAGNLVLNLDSAKIANLAVPATITFTSSSSNYADLRQTWPQLMQLTNGDFQLADIEQKNIKEILSQLTASVPIENIEVKNNKLEYLLSHIAGGNAHEI</sequence>
<dbReference type="InterPro" id="IPR050763">
    <property type="entry name" value="ABC_transporter_ATP-binding"/>
</dbReference>
<evidence type="ECO:0000259" key="5">
    <source>
        <dbReference type="PROSITE" id="PS50893"/>
    </source>
</evidence>
<keyword evidence="4 6" id="KW-0067">ATP-binding</keyword>
<dbReference type="PANTHER" id="PTHR42711:SF5">
    <property type="entry name" value="ABC TRANSPORTER ATP-BINDING PROTEIN NATA"/>
    <property type="match status" value="1"/>
</dbReference>
<dbReference type="InterPro" id="IPR003593">
    <property type="entry name" value="AAA+_ATPase"/>
</dbReference>
<accession>A0ABX8W4X2</accession>
<evidence type="ECO:0000256" key="3">
    <source>
        <dbReference type="ARBA" id="ARBA00022741"/>
    </source>
</evidence>
<keyword evidence="7" id="KW-1185">Reference proteome</keyword>
<name>A0ABX8W4X2_9LACO</name>
<dbReference type="PANTHER" id="PTHR42711">
    <property type="entry name" value="ABC TRANSPORTER ATP-BINDING PROTEIN"/>
    <property type="match status" value="1"/>
</dbReference>
<comment type="similarity">
    <text evidence="1">Belongs to the ABC transporter superfamily.</text>
</comment>
<dbReference type="Gene3D" id="3.40.50.300">
    <property type="entry name" value="P-loop containing nucleotide triphosphate hydrolases"/>
    <property type="match status" value="1"/>
</dbReference>
<dbReference type="InterPro" id="IPR017871">
    <property type="entry name" value="ABC_transporter-like_CS"/>
</dbReference>